<dbReference type="KEGG" id="frc:KX01_1409"/>
<evidence type="ECO:0000313" key="3">
    <source>
        <dbReference type="Proteomes" id="UP000182521"/>
    </source>
</evidence>
<reference evidence="3" key="1">
    <citation type="submission" date="2014-10" db="EMBL/GenBank/DDBJ databases">
        <authorList>
            <person name="Kuske C.R."/>
            <person name="Challacombe J.F."/>
            <person name="Daligault H.E."/>
            <person name="Davenport K.W."/>
            <person name="Johnson S.L."/>
            <person name="Siddaramappa S."/>
            <person name="Petersen J.M."/>
        </authorList>
    </citation>
    <scope>NUCLEOTIDE SEQUENCE [LARGE SCALE GENOMIC DNA]</scope>
    <source>
        <strain evidence="3">CA97-1460</strain>
    </source>
</reference>
<accession>A0A1J0KUX0</accession>
<evidence type="ECO:0000313" key="2">
    <source>
        <dbReference type="EMBL" id="APC97430.1"/>
    </source>
</evidence>
<dbReference type="EMBL" id="CP009654">
    <property type="protein sequence ID" value="APC97430.1"/>
    <property type="molecule type" value="Genomic_DNA"/>
</dbReference>
<feature type="transmembrane region" description="Helical" evidence="1">
    <location>
        <begin position="7"/>
        <end position="27"/>
    </location>
</feature>
<keyword evidence="1" id="KW-0472">Membrane</keyword>
<dbReference type="RefSeq" id="WP_071664774.1">
    <property type="nucleotide sequence ID" value="NZ_CP009654.1"/>
</dbReference>
<keyword evidence="1" id="KW-0812">Transmembrane</keyword>
<keyword evidence="3" id="KW-1185">Reference proteome</keyword>
<dbReference type="STRING" id="1542390.KX01_1409"/>
<keyword evidence="1" id="KW-1133">Transmembrane helix</keyword>
<organism evidence="2 3">
    <name type="scientific">Francisella frigiditurris</name>
    <dbReference type="NCBI Taxonomy" id="1542390"/>
    <lineage>
        <taxon>Bacteria</taxon>
        <taxon>Pseudomonadati</taxon>
        <taxon>Pseudomonadota</taxon>
        <taxon>Gammaproteobacteria</taxon>
        <taxon>Thiotrichales</taxon>
        <taxon>Francisellaceae</taxon>
        <taxon>Francisella</taxon>
    </lineage>
</organism>
<proteinExistence type="predicted"/>
<feature type="transmembrane region" description="Helical" evidence="1">
    <location>
        <begin position="70"/>
        <end position="89"/>
    </location>
</feature>
<dbReference type="Proteomes" id="UP000182521">
    <property type="component" value="Chromosome"/>
</dbReference>
<dbReference type="AlphaFoldDB" id="A0A1J0KUX0"/>
<evidence type="ECO:0000256" key="1">
    <source>
        <dbReference type="SAM" id="Phobius"/>
    </source>
</evidence>
<name>A0A1J0KUX0_9GAMM</name>
<gene>
    <name evidence="2" type="ORF">KX01_1409</name>
</gene>
<feature type="transmembrane region" description="Helical" evidence="1">
    <location>
        <begin position="39"/>
        <end position="58"/>
    </location>
</feature>
<sequence length="120" mass="13943">MFNKKVIFFIVSLIIVLIAVQVLIYKISVWYEQALGNVFTYIILIIFTIFVLSPFKFIKDKRKSINFANYIKYMGLTLIVISKFILNVLKEIVTTLMYVVTPFLFKNKKEVGAKSSESDL</sequence>
<protein>
    <submittedName>
        <fullName evidence="2">Putative membrane protein</fullName>
    </submittedName>
</protein>